<dbReference type="AlphaFoldDB" id="I3YMA5"/>
<gene>
    <name evidence="1" type="ordered locus">Alfi_1796</name>
</gene>
<sequence>MSVRLCEILNYGDVMLEPGADHRRFTLWRPLAVCHRYCRLAKRSKFQDYRVNLTYAEMRKIG</sequence>
<evidence type="ECO:0000313" key="2">
    <source>
        <dbReference type="Proteomes" id="UP000006052"/>
    </source>
</evidence>
<accession>I3YMA5</accession>
<name>I3YMA5_ALIFI</name>
<proteinExistence type="predicted"/>
<protein>
    <submittedName>
        <fullName evidence="1">Uncharacterized protein</fullName>
    </submittedName>
</protein>
<dbReference type="KEGG" id="afd:Alfi_1796"/>
<dbReference type="EMBL" id="CP003274">
    <property type="protein sequence ID" value="AFL78123.1"/>
    <property type="molecule type" value="Genomic_DNA"/>
</dbReference>
<organism evidence="1 2">
    <name type="scientific">Alistipes finegoldii (strain DSM 17242 / JCM 16770 / CCUG 46020 / CIP 107999 / KCTC 15236 / AHN 2437)</name>
    <dbReference type="NCBI Taxonomy" id="679935"/>
    <lineage>
        <taxon>Bacteria</taxon>
        <taxon>Pseudomonadati</taxon>
        <taxon>Bacteroidota</taxon>
        <taxon>Bacteroidia</taxon>
        <taxon>Bacteroidales</taxon>
        <taxon>Rikenellaceae</taxon>
        <taxon>Alistipes</taxon>
    </lineage>
</organism>
<dbReference type="Proteomes" id="UP000006052">
    <property type="component" value="Chromosome"/>
</dbReference>
<reference evidence="2" key="1">
    <citation type="journal article" date="2013" name="Stand. Genomic Sci.">
        <title>Complete genome sequence of the bile-resistant pigment-producing anaerobe Alistipes finegoldii type strain (AHN2437(T)).</title>
        <authorList>
            <person name="Mavromatis K."/>
            <person name="Stackebrandt E."/>
            <person name="Munk C."/>
            <person name="Lapidus A."/>
            <person name="Nolan M."/>
            <person name="Lucas S."/>
            <person name="Hammon N."/>
            <person name="Deshpande S."/>
            <person name="Cheng J.F."/>
            <person name="Tapia R."/>
            <person name="Goodwin L.A."/>
            <person name="Pitluck S."/>
            <person name="Liolios K."/>
            <person name="Pagani I."/>
            <person name="Ivanova N."/>
            <person name="Mikhailova N."/>
            <person name="Huntemann M."/>
            <person name="Pati A."/>
            <person name="Chen A."/>
            <person name="Palaniappan K."/>
            <person name="Land M."/>
            <person name="Hauser L."/>
            <person name="Rohde M."/>
            <person name="Gronow S."/>
            <person name="Goker M."/>
            <person name="Detter J.C."/>
            <person name="Bristow J."/>
            <person name="Eisen J.A."/>
            <person name="Markowitz V."/>
            <person name="Hugenholtz P."/>
            <person name="Kyrpides N.C."/>
            <person name="Klenk H.P."/>
            <person name="Woyke T."/>
        </authorList>
    </citation>
    <scope>NUCLEOTIDE SEQUENCE</scope>
    <source>
        <strain evidence="2">DSM 17242 / JCM 16770 / AHN 2437 / CCUG 46020 / CIP 107999</strain>
    </source>
</reference>
<evidence type="ECO:0000313" key="1">
    <source>
        <dbReference type="EMBL" id="AFL78123.1"/>
    </source>
</evidence>
<dbReference type="STRING" id="679935.Alfi_1796"/>
<dbReference type="HOGENOM" id="CLU_2893905_0_0_10"/>